<dbReference type="InterPro" id="IPR001807">
    <property type="entry name" value="ClC"/>
</dbReference>
<dbReference type="GO" id="GO:0034707">
    <property type="term" value="C:chloride channel complex"/>
    <property type="evidence" value="ECO:0007669"/>
    <property type="project" value="UniProtKB-KW"/>
</dbReference>
<feature type="transmembrane region" description="Helical" evidence="10">
    <location>
        <begin position="415"/>
        <end position="435"/>
    </location>
</feature>
<dbReference type="SUPFAM" id="SSF54631">
    <property type="entry name" value="CBS-domain pair"/>
    <property type="match status" value="1"/>
</dbReference>
<feature type="transmembrane region" description="Helical" evidence="10">
    <location>
        <begin position="203"/>
        <end position="223"/>
    </location>
</feature>
<feature type="transmembrane region" description="Helical" evidence="10">
    <location>
        <begin position="285"/>
        <end position="303"/>
    </location>
</feature>
<keyword evidence="8" id="KW-0868">Chloride</keyword>
<evidence type="ECO:0000256" key="5">
    <source>
        <dbReference type="ARBA" id="ARBA00023065"/>
    </source>
</evidence>
<dbReference type="CDD" id="cd00400">
    <property type="entry name" value="Voltage_gated_ClC"/>
    <property type="match status" value="1"/>
</dbReference>
<keyword evidence="5" id="KW-0406">Ion transport</keyword>
<feature type="transmembrane region" description="Helical" evidence="10">
    <location>
        <begin position="62"/>
        <end position="85"/>
    </location>
</feature>
<feature type="transmembrane region" description="Helical" evidence="10">
    <location>
        <begin position="165"/>
        <end position="191"/>
    </location>
</feature>
<dbReference type="Proteomes" id="UP000243807">
    <property type="component" value="Chromosome"/>
</dbReference>
<evidence type="ECO:0000256" key="4">
    <source>
        <dbReference type="ARBA" id="ARBA00022989"/>
    </source>
</evidence>
<keyword evidence="2" id="KW-0813">Transport</keyword>
<dbReference type="InterPro" id="IPR014743">
    <property type="entry name" value="Cl-channel_core"/>
</dbReference>
<dbReference type="Pfam" id="PF00654">
    <property type="entry name" value="Voltage_CLC"/>
    <property type="match status" value="1"/>
</dbReference>
<evidence type="ECO:0000256" key="3">
    <source>
        <dbReference type="ARBA" id="ARBA00022692"/>
    </source>
</evidence>
<dbReference type="GO" id="GO:0005254">
    <property type="term" value="F:chloride channel activity"/>
    <property type="evidence" value="ECO:0007669"/>
    <property type="project" value="UniProtKB-KW"/>
</dbReference>
<proteinExistence type="predicted"/>
<protein>
    <recommendedName>
        <fullName evidence="13">Chloride channel protein</fullName>
    </recommendedName>
</protein>
<organism evidence="11 12">
    <name type="scientific">Acidihalobacter ferrooxydans</name>
    <dbReference type="NCBI Taxonomy" id="1765967"/>
    <lineage>
        <taxon>Bacteria</taxon>
        <taxon>Pseudomonadati</taxon>
        <taxon>Pseudomonadota</taxon>
        <taxon>Gammaproteobacteria</taxon>
        <taxon>Chromatiales</taxon>
        <taxon>Ectothiorhodospiraceae</taxon>
        <taxon>Acidihalobacter</taxon>
    </lineage>
</organism>
<keyword evidence="3 10" id="KW-0812">Transmembrane</keyword>
<keyword evidence="4 10" id="KW-1133">Transmembrane helix</keyword>
<dbReference type="STRING" id="1765967.BW247_11020"/>
<dbReference type="AlphaFoldDB" id="A0A1P8UID8"/>
<dbReference type="RefSeq" id="WP_076837194.1">
    <property type="nucleotide sequence ID" value="NZ_CP019434.1"/>
</dbReference>
<reference evidence="11 12" key="1">
    <citation type="submission" date="2017-01" db="EMBL/GenBank/DDBJ databases">
        <title>Draft sequence of Acidihalobacter ferrooxidans strain DSM 14175 (strain V8).</title>
        <authorList>
            <person name="Khaleque H.N."/>
            <person name="Ramsay J.P."/>
            <person name="Murphy R.J.T."/>
            <person name="Kaksonen A.H."/>
            <person name="Boxall N.J."/>
            <person name="Watkin E.L.J."/>
        </authorList>
    </citation>
    <scope>NUCLEOTIDE SEQUENCE [LARGE SCALE GENOMIC DNA]</scope>
    <source>
        <strain evidence="11 12">V8</strain>
    </source>
</reference>
<gene>
    <name evidence="11" type="ORF">BW247_11020</name>
</gene>
<sequence length="603" mass="63529">MPGHVPHRRRERLYLRLNGLALVVGGLAGLCALGFGYLLALAHNLLYFGRIDPTYDLMHHSLPATLGIGVMLLPAAGALLTTWLLRHYASGKHDEPGPGISEIIHAVHFERGAMLTRSVAVRYLAAAVTLGSGGSGGHEGPIIQFSSALASGLSGRLRLPEWERLTLVACGAGGAIGATFNVPAGGILFAVELILLEISGRTLIPVMLATGAAMFVSRSVLGAQALFPIPSLNLSGVQAAPPEVYLAYAVLGVCMGLVATVYIRTLYASIDLFARLPGGLLTRHLVGMLLLGVLLYASFRLFGHYYVQGIGFATIQDILNGSDFVIGLLLALGVLKLLATCLTLGSGGVGGVISPALYMGATLGGAFGLLAHHWMPGLGVSVSGAAVIGMACMVGASTGAAVTAVVMVFEMTRDFHVIIPLIIAVSLAYGLRRLLLADNIFLRKLSRRGERIPVSLRNHLQLLRDAASFLHTPFMRVAPETSVATVRQPLRSGDRVPHLLLTQPDGGIAGVVEARVLLEAALEARVGQLAQARWLAVRPDAPVFDVIGRLRREQAALAVLTSTAVPDVESVLGILGPEDLLHSAAWPVALTDENETQTKASRD</sequence>
<dbReference type="PRINTS" id="PR00762">
    <property type="entry name" value="CLCHANNEL"/>
</dbReference>
<evidence type="ECO:0000256" key="9">
    <source>
        <dbReference type="ARBA" id="ARBA00023303"/>
    </source>
</evidence>
<evidence type="ECO:0000256" key="2">
    <source>
        <dbReference type="ARBA" id="ARBA00022448"/>
    </source>
</evidence>
<dbReference type="InterPro" id="IPR050368">
    <property type="entry name" value="ClC-type_chloride_channel"/>
</dbReference>
<dbReference type="PANTHER" id="PTHR43427">
    <property type="entry name" value="CHLORIDE CHANNEL PROTEIN CLC-E"/>
    <property type="match status" value="1"/>
</dbReference>
<feature type="transmembrane region" description="Helical" evidence="10">
    <location>
        <begin position="20"/>
        <end position="42"/>
    </location>
</feature>
<evidence type="ECO:0000256" key="6">
    <source>
        <dbReference type="ARBA" id="ARBA00023136"/>
    </source>
</evidence>
<evidence type="ECO:0000256" key="7">
    <source>
        <dbReference type="ARBA" id="ARBA00023173"/>
    </source>
</evidence>
<feature type="transmembrane region" description="Helical" evidence="10">
    <location>
        <begin position="324"/>
        <end position="346"/>
    </location>
</feature>
<evidence type="ECO:0000256" key="10">
    <source>
        <dbReference type="SAM" id="Phobius"/>
    </source>
</evidence>
<feature type="transmembrane region" description="Helical" evidence="10">
    <location>
        <begin position="244"/>
        <end position="265"/>
    </location>
</feature>
<evidence type="ECO:0000313" key="12">
    <source>
        <dbReference type="Proteomes" id="UP000243807"/>
    </source>
</evidence>
<dbReference type="OrthoDB" id="9767361at2"/>
<dbReference type="SUPFAM" id="SSF81340">
    <property type="entry name" value="Clc chloride channel"/>
    <property type="match status" value="1"/>
</dbReference>
<dbReference type="PANTHER" id="PTHR43427:SF6">
    <property type="entry name" value="CHLORIDE CHANNEL PROTEIN CLC-E"/>
    <property type="match status" value="1"/>
</dbReference>
<evidence type="ECO:0000313" key="11">
    <source>
        <dbReference type="EMBL" id="APZ43554.1"/>
    </source>
</evidence>
<comment type="subcellular location">
    <subcellularLocation>
        <location evidence="1">Membrane</location>
        <topology evidence="1">Multi-pass membrane protein</topology>
    </subcellularLocation>
</comment>
<evidence type="ECO:0000256" key="8">
    <source>
        <dbReference type="ARBA" id="ARBA00023214"/>
    </source>
</evidence>
<name>A0A1P8UID8_9GAMM</name>
<dbReference type="Gene3D" id="1.10.3080.10">
    <property type="entry name" value="Clc chloride channel"/>
    <property type="match status" value="1"/>
</dbReference>
<dbReference type="InterPro" id="IPR046342">
    <property type="entry name" value="CBS_dom_sf"/>
</dbReference>
<dbReference type="EMBL" id="CP019434">
    <property type="protein sequence ID" value="APZ43554.1"/>
    <property type="molecule type" value="Genomic_DNA"/>
</dbReference>
<keyword evidence="12" id="KW-1185">Reference proteome</keyword>
<keyword evidence="7" id="KW-0869">Chloride channel</keyword>
<keyword evidence="6 10" id="KW-0472">Membrane</keyword>
<feature type="transmembrane region" description="Helical" evidence="10">
    <location>
        <begin position="352"/>
        <end position="372"/>
    </location>
</feature>
<evidence type="ECO:0000256" key="1">
    <source>
        <dbReference type="ARBA" id="ARBA00004141"/>
    </source>
</evidence>
<evidence type="ECO:0008006" key="13">
    <source>
        <dbReference type="Google" id="ProtNLM"/>
    </source>
</evidence>
<feature type="transmembrane region" description="Helical" evidence="10">
    <location>
        <begin position="384"/>
        <end position="409"/>
    </location>
</feature>
<keyword evidence="9" id="KW-0407">Ion channel</keyword>
<dbReference type="KEGG" id="afy:BW247_11020"/>
<accession>A0A1P8UID8</accession>